<protein>
    <submittedName>
        <fullName evidence="2">Uncharacterized protein</fullName>
    </submittedName>
</protein>
<accession>L7F3Z7</accession>
<organism evidence="2 3">
    <name type="scientific">Streptomyces turgidiscabies (strain Car8)</name>
    <dbReference type="NCBI Taxonomy" id="698760"/>
    <lineage>
        <taxon>Bacteria</taxon>
        <taxon>Bacillati</taxon>
        <taxon>Actinomycetota</taxon>
        <taxon>Actinomycetes</taxon>
        <taxon>Kitasatosporales</taxon>
        <taxon>Streptomycetaceae</taxon>
        <taxon>Streptomyces</taxon>
    </lineage>
</organism>
<feature type="region of interest" description="Disordered" evidence="1">
    <location>
        <begin position="1"/>
        <end position="33"/>
    </location>
</feature>
<proteinExistence type="predicted"/>
<dbReference type="Proteomes" id="UP000010931">
    <property type="component" value="Unassembled WGS sequence"/>
</dbReference>
<dbReference type="EMBL" id="AEJB01000361">
    <property type="protein sequence ID" value="ELP65854.1"/>
    <property type="molecule type" value="Genomic_DNA"/>
</dbReference>
<reference evidence="2 3" key="1">
    <citation type="journal article" date="2011" name="Plasmid">
        <title>Streptomyces turgidiscabies Car8 contains a modular pathogenicity island that shares virulence genes with other actinobacterial plant pathogens.</title>
        <authorList>
            <person name="Huguet-Tapia J.C."/>
            <person name="Badger J.H."/>
            <person name="Loria R."/>
            <person name="Pettis G.S."/>
        </authorList>
    </citation>
    <scope>NUCLEOTIDE SEQUENCE [LARGE SCALE GENOMIC DNA]</scope>
    <source>
        <strain evidence="2 3">Car8</strain>
    </source>
</reference>
<evidence type="ECO:0000313" key="2">
    <source>
        <dbReference type="EMBL" id="ELP65854.1"/>
    </source>
</evidence>
<evidence type="ECO:0000313" key="3">
    <source>
        <dbReference type="Proteomes" id="UP000010931"/>
    </source>
</evidence>
<sequence>MVEVGPARAGAPTRGERMVSSKCSGREGCGPAGRARGLRARVAALPPGRQAARLRQPVRPARSVRC</sequence>
<name>L7F3Z7_STRT8</name>
<keyword evidence="3" id="KW-1185">Reference proteome</keyword>
<gene>
    <name evidence="2" type="ORF">STRTUCAR8_01532</name>
</gene>
<dbReference type="PATRIC" id="fig|698760.3.peg.5073"/>
<comment type="caution">
    <text evidence="2">The sequence shown here is derived from an EMBL/GenBank/DDBJ whole genome shotgun (WGS) entry which is preliminary data.</text>
</comment>
<evidence type="ECO:0000256" key="1">
    <source>
        <dbReference type="SAM" id="MobiDB-lite"/>
    </source>
</evidence>
<dbReference type="AlphaFoldDB" id="L7F3Z7"/>